<dbReference type="PANTHER" id="PTHR36204">
    <property type="entry name" value="N-ACETYLMANNOSAMINE-6-PHOSPHATE 2-EPIMERASE-RELATED"/>
    <property type="match status" value="1"/>
</dbReference>
<dbReference type="AlphaFoldDB" id="A0A5N3PBI3"/>
<evidence type="ECO:0000256" key="1">
    <source>
        <dbReference type="ARBA" id="ARBA00000056"/>
    </source>
</evidence>
<organism evidence="7 8">
    <name type="scientific">Microvirga brassicacearum</name>
    <dbReference type="NCBI Taxonomy" id="2580413"/>
    <lineage>
        <taxon>Bacteria</taxon>
        <taxon>Pseudomonadati</taxon>
        <taxon>Pseudomonadota</taxon>
        <taxon>Alphaproteobacteria</taxon>
        <taxon>Hyphomicrobiales</taxon>
        <taxon>Methylobacteriaceae</taxon>
        <taxon>Microvirga</taxon>
    </lineage>
</organism>
<name>A0A5N3PBI3_9HYPH</name>
<evidence type="ECO:0000256" key="2">
    <source>
        <dbReference type="ARBA" id="ARBA00002147"/>
    </source>
</evidence>
<dbReference type="OrthoDB" id="9810372at2"/>
<comment type="function">
    <text evidence="2 6">Converts N-acetylmannosamine-6-phosphate (ManNAc-6-P) to N-acetylglucosamine-6-phosphate (GlcNAc-6-P).</text>
</comment>
<evidence type="ECO:0000256" key="5">
    <source>
        <dbReference type="ARBA" id="ARBA00023277"/>
    </source>
</evidence>
<dbReference type="GO" id="GO:0005829">
    <property type="term" value="C:cytosol"/>
    <property type="evidence" value="ECO:0007669"/>
    <property type="project" value="TreeGrafter"/>
</dbReference>
<dbReference type="EMBL" id="VCMV01000014">
    <property type="protein sequence ID" value="KAB0267061.1"/>
    <property type="molecule type" value="Genomic_DNA"/>
</dbReference>
<dbReference type="InterPro" id="IPR007260">
    <property type="entry name" value="NanE"/>
</dbReference>
<dbReference type="GO" id="GO:0047465">
    <property type="term" value="F:N-acylglucosamine-6-phosphate 2-epimerase activity"/>
    <property type="evidence" value="ECO:0007669"/>
    <property type="project" value="UniProtKB-EC"/>
</dbReference>
<dbReference type="InterPro" id="IPR011060">
    <property type="entry name" value="RibuloseP-bd_barrel"/>
</dbReference>
<evidence type="ECO:0000256" key="3">
    <source>
        <dbReference type="ARBA" id="ARBA00005081"/>
    </source>
</evidence>
<dbReference type="SUPFAM" id="SSF51366">
    <property type="entry name" value="Ribulose-phoshate binding barrel"/>
    <property type="match status" value="1"/>
</dbReference>
<comment type="pathway">
    <text evidence="3 6">Amino-sugar metabolism; N-acetylneuraminate degradation; D-fructose 6-phosphate from N-acetylneuraminate: step 3/5.</text>
</comment>
<evidence type="ECO:0000256" key="4">
    <source>
        <dbReference type="ARBA" id="ARBA00023235"/>
    </source>
</evidence>
<dbReference type="UniPathway" id="UPA00629">
    <property type="reaction ID" value="UER00682"/>
</dbReference>
<reference evidence="7 8" key="1">
    <citation type="journal article" date="2019" name="Microorganisms">
        <title>Genome Insights into the Novel Species Microvirga brassicacearum, a Rapeseed Endophyte with Biotechnological Potential.</title>
        <authorList>
            <person name="Jimenez-Gomez A."/>
            <person name="Saati-Santamaria Z."/>
            <person name="Igual J.M."/>
            <person name="Rivas R."/>
            <person name="Mateos P.F."/>
            <person name="Garcia-Fraile P."/>
        </authorList>
    </citation>
    <scope>NUCLEOTIDE SEQUENCE [LARGE SCALE GENOMIC DNA]</scope>
    <source>
        <strain evidence="7 8">CDVBN77</strain>
    </source>
</reference>
<proteinExistence type="inferred from homology"/>
<dbReference type="EC" id="5.1.3.9" evidence="6"/>
<evidence type="ECO:0000256" key="6">
    <source>
        <dbReference type="HAMAP-Rule" id="MF_01235"/>
    </source>
</evidence>
<evidence type="ECO:0000313" key="8">
    <source>
        <dbReference type="Proteomes" id="UP000325684"/>
    </source>
</evidence>
<evidence type="ECO:0000313" key="7">
    <source>
        <dbReference type="EMBL" id="KAB0267061.1"/>
    </source>
</evidence>
<dbReference type="InterPro" id="IPR013785">
    <property type="entry name" value="Aldolase_TIM"/>
</dbReference>
<comment type="catalytic activity">
    <reaction evidence="1 6">
        <text>an N-acyl-D-glucosamine 6-phosphate = an N-acyl-D-mannosamine 6-phosphate</text>
        <dbReference type="Rhea" id="RHEA:23932"/>
        <dbReference type="ChEBI" id="CHEBI:57599"/>
        <dbReference type="ChEBI" id="CHEBI:57666"/>
        <dbReference type="EC" id="5.1.3.9"/>
    </reaction>
</comment>
<gene>
    <name evidence="6" type="primary">nanE</name>
    <name evidence="7" type="ORF">FEZ63_11555</name>
</gene>
<dbReference type="GO" id="GO:0019262">
    <property type="term" value="P:N-acetylneuraminate catabolic process"/>
    <property type="evidence" value="ECO:0007669"/>
    <property type="project" value="UniProtKB-UniRule"/>
</dbReference>
<dbReference type="PANTHER" id="PTHR36204:SF1">
    <property type="entry name" value="N-ACETYLMANNOSAMINE-6-PHOSPHATE 2-EPIMERASE-RELATED"/>
    <property type="match status" value="1"/>
</dbReference>
<comment type="similarity">
    <text evidence="6">Belongs to the NanE family.</text>
</comment>
<protein>
    <recommendedName>
        <fullName evidence="6">Putative N-acetylmannosamine-6-phosphate 2-epimerase</fullName>
        <ecNumber evidence="6">5.1.3.9</ecNumber>
    </recommendedName>
    <alternativeName>
        <fullName evidence="6">ManNAc-6-P epimerase</fullName>
    </alternativeName>
</protein>
<keyword evidence="4 6" id="KW-0413">Isomerase</keyword>
<dbReference type="Proteomes" id="UP000325684">
    <property type="component" value="Unassembled WGS sequence"/>
</dbReference>
<dbReference type="Gene3D" id="3.20.20.70">
    <property type="entry name" value="Aldolase class I"/>
    <property type="match status" value="1"/>
</dbReference>
<accession>A0A5N3PBI3</accession>
<keyword evidence="5 6" id="KW-0119">Carbohydrate metabolism</keyword>
<sequence length="233" mass="24340">MLIPKGALIVSCQARADNPLHGPIFMSAMARAATAGGAAGFRANGAEDVAAIRAISTHPIIGIDKVWDDRFPVYITPNFSAAARIARAGADIIGVDATRRPRDGEPVDQLIARIRQELGREVFADVATLEEGRAARAAGATYIATTLSGYTEETAASRDAGPDLELLSVLVAIGEGPVVAEGRFDTPQLVAEAFKRGAHAVVVGTAITNPREITRKFVEAAAPWASAPNDDAS</sequence>
<dbReference type="NCBIfam" id="NF002231">
    <property type="entry name" value="PRK01130.1"/>
    <property type="match status" value="1"/>
</dbReference>
<dbReference type="GO" id="GO:0006053">
    <property type="term" value="P:N-acetylmannosamine catabolic process"/>
    <property type="evidence" value="ECO:0007669"/>
    <property type="project" value="TreeGrafter"/>
</dbReference>
<dbReference type="Pfam" id="PF04131">
    <property type="entry name" value="NanE"/>
    <property type="match status" value="1"/>
</dbReference>
<dbReference type="RefSeq" id="WP_150944499.1">
    <property type="nucleotide sequence ID" value="NZ_VCMV01000014.1"/>
</dbReference>
<dbReference type="HAMAP" id="MF_01235">
    <property type="entry name" value="ManNAc6P_epimer"/>
    <property type="match status" value="1"/>
</dbReference>
<keyword evidence="8" id="KW-1185">Reference proteome</keyword>
<comment type="caution">
    <text evidence="7">The sequence shown here is derived from an EMBL/GenBank/DDBJ whole genome shotgun (WGS) entry which is preliminary data.</text>
</comment>
<dbReference type="GO" id="GO:0005975">
    <property type="term" value="P:carbohydrate metabolic process"/>
    <property type="evidence" value="ECO:0007669"/>
    <property type="project" value="UniProtKB-UniRule"/>
</dbReference>